<dbReference type="Gene3D" id="3.40.50.2000">
    <property type="entry name" value="Glycogen Phosphorylase B"/>
    <property type="match status" value="2"/>
</dbReference>
<dbReference type="PANTHER" id="PTHR45947:SF3">
    <property type="entry name" value="SULFOQUINOVOSYL TRANSFERASE SQD2"/>
    <property type="match status" value="1"/>
</dbReference>
<gene>
    <name evidence="1" type="ORF">GN330_19020</name>
</gene>
<dbReference type="EMBL" id="WPHG01000005">
    <property type="protein sequence ID" value="MVA99342.1"/>
    <property type="molecule type" value="Genomic_DNA"/>
</dbReference>
<keyword evidence="2" id="KW-1185">Reference proteome</keyword>
<dbReference type="SUPFAM" id="SSF53756">
    <property type="entry name" value="UDP-Glycosyltransferase/glycogen phosphorylase"/>
    <property type="match status" value="1"/>
</dbReference>
<evidence type="ECO:0000313" key="1">
    <source>
        <dbReference type="EMBL" id="MVA99342.1"/>
    </source>
</evidence>
<dbReference type="GO" id="GO:0016758">
    <property type="term" value="F:hexosyltransferase activity"/>
    <property type="evidence" value="ECO:0007669"/>
    <property type="project" value="TreeGrafter"/>
</dbReference>
<organism evidence="1 2">
    <name type="scientific">Nitratireductor arenosus</name>
    <dbReference type="NCBI Taxonomy" id="2682096"/>
    <lineage>
        <taxon>Bacteria</taxon>
        <taxon>Pseudomonadati</taxon>
        <taxon>Pseudomonadota</taxon>
        <taxon>Alphaproteobacteria</taxon>
        <taxon>Hyphomicrobiales</taxon>
        <taxon>Phyllobacteriaceae</taxon>
        <taxon>Nitratireductor</taxon>
    </lineage>
</organism>
<reference evidence="1 2" key="1">
    <citation type="submission" date="2019-12" db="EMBL/GenBank/DDBJ databases">
        <title>Nitratireductor arenosus sp. nov., Isolated from sea sand, Jeju island, South Korea.</title>
        <authorList>
            <person name="Kim W."/>
        </authorList>
    </citation>
    <scope>NUCLEOTIDE SEQUENCE [LARGE SCALE GENOMIC DNA]</scope>
    <source>
        <strain evidence="1 2">CAU 1489</strain>
    </source>
</reference>
<name>A0A844QIK9_9HYPH</name>
<dbReference type="AlphaFoldDB" id="A0A844QIK9"/>
<proteinExistence type="predicted"/>
<dbReference type="Proteomes" id="UP000463224">
    <property type="component" value="Unassembled WGS sequence"/>
</dbReference>
<keyword evidence="1" id="KW-0808">Transferase</keyword>
<dbReference type="RefSeq" id="WP_156714420.1">
    <property type="nucleotide sequence ID" value="NZ_WPHG01000005.1"/>
</dbReference>
<evidence type="ECO:0000313" key="2">
    <source>
        <dbReference type="Proteomes" id="UP000463224"/>
    </source>
</evidence>
<dbReference type="CDD" id="cd03801">
    <property type="entry name" value="GT4_PimA-like"/>
    <property type="match status" value="1"/>
</dbReference>
<comment type="caution">
    <text evidence="1">The sequence shown here is derived from an EMBL/GenBank/DDBJ whole genome shotgun (WGS) entry which is preliminary data.</text>
</comment>
<protein>
    <submittedName>
        <fullName evidence="1">Glycosyltransferase</fullName>
    </submittedName>
</protein>
<dbReference type="Pfam" id="PF13692">
    <property type="entry name" value="Glyco_trans_1_4"/>
    <property type="match status" value="1"/>
</dbReference>
<accession>A0A844QIK9</accession>
<dbReference type="PANTHER" id="PTHR45947">
    <property type="entry name" value="SULFOQUINOVOSYL TRANSFERASE SQD2"/>
    <property type="match status" value="1"/>
</dbReference>
<dbReference type="InterPro" id="IPR050194">
    <property type="entry name" value="Glycosyltransferase_grp1"/>
</dbReference>
<sequence length="379" mass="40593">MSGKIAFYAPLKSPEHPIPSGDREIARAMMKALRLAGYRVALATETISYQKRPSPVLFQDRKAACEAERDRLIDMWSHKPATAPDLWFTYHPYCKAPDWIGPAVSQAFGIPYVTAEACRTRQATDADWAEARAAVQAAVAGAAANFCLKPSDRAYLESFLDDPGTIVPLAPFIDTTATTTRAPPPVPFGDGAPLLLSVGMMRPGAKMASYQALATILSGLAARPWNLVVVGDGPGRAEVEAMFSTLPPGRVFFAGALPKADVCAWMGAADIFVWPGLGEAFGMTYLEAQALALPVAAYAVAGVPVVVTPTSGLLAPEDDVEAFRANLARLLDSRLLRLKIGAAGRTNVAEHHSIAAAARLFKHTLDPLLERAKQTTRQR</sequence>